<evidence type="ECO:0000259" key="4">
    <source>
        <dbReference type="SMART" id="SM00533"/>
    </source>
</evidence>
<proteinExistence type="predicted"/>
<dbReference type="EMBL" id="BARV01000523">
    <property type="protein sequence ID" value="GAH99448.1"/>
    <property type="molecule type" value="Genomic_DNA"/>
</dbReference>
<dbReference type="AlphaFoldDB" id="X1LZC4"/>
<keyword evidence="1" id="KW-0547">Nucleotide-binding</keyword>
<accession>X1LZC4</accession>
<evidence type="ECO:0000256" key="2">
    <source>
        <dbReference type="ARBA" id="ARBA00022840"/>
    </source>
</evidence>
<feature type="domain" description="DNA mismatch repair protein MutS core" evidence="4">
    <location>
        <begin position="9"/>
        <end position="322"/>
    </location>
</feature>
<dbReference type="InterPro" id="IPR005747">
    <property type="entry name" value="MutS2"/>
</dbReference>
<dbReference type="Gene3D" id="3.40.50.300">
    <property type="entry name" value="P-loop containing nucleotide triphosphate hydrolases"/>
    <property type="match status" value="1"/>
</dbReference>
<dbReference type="GO" id="GO:0140664">
    <property type="term" value="F:ATP-dependent DNA damage sensor activity"/>
    <property type="evidence" value="ECO:0007669"/>
    <property type="project" value="InterPro"/>
</dbReference>
<dbReference type="GO" id="GO:0006298">
    <property type="term" value="P:mismatch repair"/>
    <property type="evidence" value="ECO:0007669"/>
    <property type="project" value="InterPro"/>
</dbReference>
<dbReference type="SMART" id="SM00533">
    <property type="entry name" value="MUTSd"/>
    <property type="match status" value="1"/>
</dbReference>
<dbReference type="Pfam" id="PF00488">
    <property type="entry name" value="MutS_V"/>
    <property type="match status" value="1"/>
</dbReference>
<dbReference type="GO" id="GO:0030983">
    <property type="term" value="F:mismatched DNA binding"/>
    <property type="evidence" value="ECO:0007669"/>
    <property type="project" value="InterPro"/>
</dbReference>
<dbReference type="InterPro" id="IPR045076">
    <property type="entry name" value="MutS"/>
</dbReference>
<keyword evidence="3" id="KW-0238">DNA-binding</keyword>
<dbReference type="InterPro" id="IPR036187">
    <property type="entry name" value="DNA_mismatch_repair_MutS_sf"/>
</dbReference>
<reference evidence="6" key="1">
    <citation type="journal article" date="2014" name="Front. Microbiol.">
        <title>High frequency of phylogenetically diverse reductive dehalogenase-homologous genes in deep subseafloor sedimentary metagenomes.</title>
        <authorList>
            <person name="Kawai M."/>
            <person name="Futagami T."/>
            <person name="Toyoda A."/>
            <person name="Takaki Y."/>
            <person name="Nishi S."/>
            <person name="Hori S."/>
            <person name="Arai W."/>
            <person name="Tsubouchi T."/>
            <person name="Morono Y."/>
            <person name="Uchiyama I."/>
            <person name="Ito T."/>
            <person name="Fujiyama A."/>
            <person name="Inagaki F."/>
            <person name="Takami H."/>
        </authorList>
    </citation>
    <scope>NUCLEOTIDE SEQUENCE</scope>
    <source>
        <strain evidence="6">Expedition CK06-06</strain>
    </source>
</reference>
<evidence type="ECO:0008006" key="7">
    <source>
        <dbReference type="Google" id="ProtNLM"/>
    </source>
</evidence>
<keyword evidence="2" id="KW-0067">ATP-binding</keyword>
<dbReference type="GO" id="GO:0005524">
    <property type="term" value="F:ATP binding"/>
    <property type="evidence" value="ECO:0007669"/>
    <property type="project" value="UniProtKB-KW"/>
</dbReference>
<feature type="non-terminal residue" evidence="6">
    <location>
        <position position="430"/>
    </location>
</feature>
<feature type="domain" description="DNA mismatch repair proteins mutS family" evidence="5">
    <location>
        <begin position="334"/>
        <end position="430"/>
    </location>
</feature>
<dbReference type="InterPro" id="IPR000432">
    <property type="entry name" value="DNA_mismatch_repair_MutS_C"/>
</dbReference>
<dbReference type="GO" id="GO:0016887">
    <property type="term" value="F:ATP hydrolysis activity"/>
    <property type="evidence" value="ECO:0007669"/>
    <property type="project" value="InterPro"/>
</dbReference>
<gene>
    <name evidence="6" type="ORF">S06H3_01924</name>
</gene>
<dbReference type="SUPFAM" id="SSF52540">
    <property type="entry name" value="P-loop containing nucleoside triphosphate hydrolases"/>
    <property type="match status" value="1"/>
</dbReference>
<evidence type="ECO:0000256" key="1">
    <source>
        <dbReference type="ARBA" id="ARBA00022741"/>
    </source>
</evidence>
<dbReference type="PANTHER" id="PTHR48466">
    <property type="entry name" value="OS10G0509000 PROTEIN-RELATED"/>
    <property type="match status" value="1"/>
</dbReference>
<dbReference type="SUPFAM" id="SSF48334">
    <property type="entry name" value="DNA repair protein MutS, domain III"/>
    <property type="match status" value="1"/>
</dbReference>
<name>X1LZC4_9ZZZZ</name>
<organism evidence="6">
    <name type="scientific">marine sediment metagenome</name>
    <dbReference type="NCBI Taxonomy" id="412755"/>
    <lineage>
        <taxon>unclassified sequences</taxon>
        <taxon>metagenomes</taxon>
        <taxon>ecological metagenomes</taxon>
    </lineage>
</organism>
<sequence length="430" mass="47751">MDEKSIEILEFPDIKEKLSEYTSFPAGHEMALNLTPVSDYEKVSLWLRQSTEAVQLLLLDPRFTISGTADIRKIAEMAALGSIIEPISLCEIQKTLGIMRRVRSNLHKLSENFPLLWDIAKDITELPSIEREIEHCLSPNGEVLNRASQNLAGIRTQLREVRQTLQNHLTAILNTPKYQRIIQDPIITEREGRYVISVKTESRREIDGITHDISNTGATVFVEPIVTIEMGNTLRELISEEKREIERILRNLSMLVGTHETEILTSISKLAELDLALAKAKYARAMKACEPKLTNLSDTSGGSNSRAFIKLVNARHPLLGQKAVPISIELGRDYSTLIITGPNTGGKTVALKTIGLLSLMTQAGIPIPASPETCLPVFDSVFTDIGDEQSIEQTLSSFSWHIMNIVRIIEHATGRSLVLLDELGTSTDPA</sequence>
<dbReference type="InterPro" id="IPR027417">
    <property type="entry name" value="P-loop_NTPase"/>
</dbReference>
<evidence type="ECO:0000259" key="5">
    <source>
        <dbReference type="SMART" id="SM00534"/>
    </source>
</evidence>
<dbReference type="PANTHER" id="PTHR48466:SF2">
    <property type="entry name" value="OS10G0509000 PROTEIN"/>
    <property type="match status" value="1"/>
</dbReference>
<protein>
    <recommendedName>
        <fullName evidence="7">DNA mismatch repair proteins mutS family domain-containing protein</fullName>
    </recommendedName>
</protein>
<dbReference type="InterPro" id="IPR007696">
    <property type="entry name" value="DNA_mismatch_repair_MutS_core"/>
</dbReference>
<dbReference type="SMART" id="SM00534">
    <property type="entry name" value="MUTSac"/>
    <property type="match status" value="1"/>
</dbReference>
<dbReference type="GO" id="GO:0045910">
    <property type="term" value="P:negative regulation of DNA recombination"/>
    <property type="evidence" value="ECO:0007669"/>
    <property type="project" value="InterPro"/>
</dbReference>
<evidence type="ECO:0000313" key="6">
    <source>
        <dbReference type="EMBL" id="GAH99448.1"/>
    </source>
</evidence>
<comment type="caution">
    <text evidence="6">The sequence shown here is derived from an EMBL/GenBank/DDBJ whole genome shotgun (WGS) entry which is preliminary data.</text>
</comment>
<evidence type="ECO:0000256" key="3">
    <source>
        <dbReference type="ARBA" id="ARBA00023125"/>
    </source>
</evidence>
<dbReference type="GO" id="GO:0004519">
    <property type="term" value="F:endonuclease activity"/>
    <property type="evidence" value="ECO:0007669"/>
    <property type="project" value="InterPro"/>
</dbReference>
<dbReference type="NCBIfam" id="TIGR01069">
    <property type="entry name" value="mutS2"/>
    <property type="match status" value="1"/>
</dbReference>